<dbReference type="AlphaFoldDB" id="A0A2S0L5R3"/>
<proteinExistence type="predicted"/>
<organism evidence="1 2">
    <name type="scientific">Mogibacterium diversum</name>
    <dbReference type="NCBI Taxonomy" id="114527"/>
    <lineage>
        <taxon>Bacteria</taxon>
        <taxon>Bacillati</taxon>
        <taxon>Bacillota</taxon>
        <taxon>Clostridia</taxon>
        <taxon>Peptostreptococcales</taxon>
        <taxon>Anaerovoracaceae</taxon>
        <taxon>Mogibacterium</taxon>
    </lineage>
</organism>
<dbReference type="Gene3D" id="2.30.31.70">
    <property type="match status" value="1"/>
</dbReference>
<dbReference type="Proteomes" id="UP000237883">
    <property type="component" value="Chromosome"/>
</dbReference>
<dbReference type="GeneID" id="78392017"/>
<accession>A0A2S0L5R3</accession>
<sequence length="68" mass="7997">MDYKIIEELATLSTDSKGRKKKLIKISWYGKEPGYEIRTFDKDGTPLKRAMLTEDEYQELAKFMIGNY</sequence>
<gene>
    <name evidence="1" type="ORF">C5Q96_07035</name>
</gene>
<name>A0A2S0L5R3_9FIRM</name>
<evidence type="ECO:0008006" key="3">
    <source>
        <dbReference type="Google" id="ProtNLM"/>
    </source>
</evidence>
<dbReference type="RefSeq" id="WP_106057670.1">
    <property type="nucleotide sequence ID" value="NZ_CP027228.1"/>
</dbReference>
<dbReference type="OrthoDB" id="2087792at2"/>
<reference evidence="2" key="1">
    <citation type="submission" date="2018-02" db="EMBL/GenBank/DDBJ databases">
        <authorList>
            <person name="Holder M.E."/>
            <person name="Ajami N.J."/>
            <person name="Petrosino J.F."/>
        </authorList>
    </citation>
    <scope>NUCLEOTIDE SEQUENCE [LARGE SCALE GENOMIC DNA]</scope>
    <source>
        <strain evidence="2">CCUG 47132</strain>
    </source>
</reference>
<keyword evidence="2" id="KW-1185">Reference proteome</keyword>
<protein>
    <recommendedName>
        <fullName evidence="3">Transcriptional coactivator p15 (PC4) C-terminal domain-containing protein</fullName>
    </recommendedName>
</protein>
<evidence type="ECO:0000313" key="1">
    <source>
        <dbReference type="EMBL" id="AVM48615.1"/>
    </source>
</evidence>
<dbReference type="KEGG" id="mdv:C5Q96_07035"/>
<dbReference type="EMBL" id="CP027228">
    <property type="protein sequence ID" value="AVM48615.1"/>
    <property type="molecule type" value="Genomic_DNA"/>
</dbReference>
<evidence type="ECO:0000313" key="2">
    <source>
        <dbReference type="Proteomes" id="UP000237883"/>
    </source>
</evidence>